<gene>
    <name evidence="2" type="ordered locus">Acid_1902</name>
</gene>
<sequence>MLGTVTRISRQTASGTIRSEQGESFDFDLAAVLTYDMATLAEGRMVHFEAAGRTPCKAMNIALEPPAGMHPGSERNKEIRQLRYVGFQHHGNCRTFRYERITPGQATQNFVVDADLGLFQSFRIAIQDGPTMCMKILTAGLDAGQITEVMTSCDLTEQHIRDYQATLPVPGAKPPKTPRRPSVYPPAQRWGS</sequence>
<dbReference type="AlphaFoldDB" id="Q027C1"/>
<protein>
    <submittedName>
        <fullName evidence="2">Uncharacterized protein</fullName>
    </submittedName>
</protein>
<dbReference type="InParanoid" id="Q027C1"/>
<reference evidence="2" key="1">
    <citation type="submission" date="2006-10" db="EMBL/GenBank/DDBJ databases">
        <title>Complete sequence of Solibacter usitatus Ellin6076.</title>
        <authorList>
            <consortium name="US DOE Joint Genome Institute"/>
            <person name="Copeland A."/>
            <person name="Lucas S."/>
            <person name="Lapidus A."/>
            <person name="Barry K."/>
            <person name="Detter J.C."/>
            <person name="Glavina del Rio T."/>
            <person name="Hammon N."/>
            <person name="Israni S."/>
            <person name="Dalin E."/>
            <person name="Tice H."/>
            <person name="Pitluck S."/>
            <person name="Thompson L.S."/>
            <person name="Brettin T."/>
            <person name="Bruce D."/>
            <person name="Han C."/>
            <person name="Tapia R."/>
            <person name="Gilna P."/>
            <person name="Schmutz J."/>
            <person name="Larimer F."/>
            <person name="Land M."/>
            <person name="Hauser L."/>
            <person name="Kyrpides N."/>
            <person name="Mikhailova N."/>
            <person name="Janssen P.H."/>
            <person name="Kuske C.R."/>
            <person name="Richardson P."/>
        </authorList>
    </citation>
    <scope>NUCLEOTIDE SEQUENCE</scope>
    <source>
        <strain evidence="2">Ellin6076</strain>
    </source>
</reference>
<dbReference type="EMBL" id="CP000473">
    <property type="protein sequence ID" value="ABJ82892.1"/>
    <property type="molecule type" value="Genomic_DNA"/>
</dbReference>
<dbReference type="HOGENOM" id="CLU_1414348_0_0_0"/>
<dbReference type="STRING" id="234267.Acid_1902"/>
<proteinExistence type="predicted"/>
<name>Q027C1_SOLUE</name>
<accession>Q027C1</accession>
<evidence type="ECO:0000256" key="1">
    <source>
        <dbReference type="SAM" id="MobiDB-lite"/>
    </source>
</evidence>
<evidence type="ECO:0000313" key="2">
    <source>
        <dbReference type="EMBL" id="ABJ82892.1"/>
    </source>
</evidence>
<dbReference type="KEGG" id="sus:Acid_1902"/>
<organism evidence="2">
    <name type="scientific">Solibacter usitatus (strain Ellin6076)</name>
    <dbReference type="NCBI Taxonomy" id="234267"/>
    <lineage>
        <taxon>Bacteria</taxon>
        <taxon>Pseudomonadati</taxon>
        <taxon>Acidobacteriota</taxon>
        <taxon>Terriglobia</taxon>
        <taxon>Bryobacterales</taxon>
        <taxon>Solibacteraceae</taxon>
        <taxon>Candidatus Solibacter</taxon>
    </lineage>
</organism>
<feature type="region of interest" description="Disordered" evidence="1">
    <location>
        <begin position="167"/>
        <end position="192"/>
    </location>
</feature>